<gene>
    <name evidence="1" type="ORF">NCTC10115_00219</name>
</gene>
<dbReference type="AlphaFoldDB" id="A0A3B0P9W0"/>
<evidence type="ECO:0000313" key="2">
    <source>
        <dbReference type="Proteomes" id="UP000260136"/>
    </source>
</evidence>
<dbReference type="Proteomes" id="UP000260136">
    <property type="component" value="Chromosome"/>
</dbReference>
<name>A0A3B0P9W0_MYCGL</name>
<organism evidence="1 2">
    <name type="scientific">Mycoplasmoides gallisepticum</name>
    <name type="common">Mycoplasma gallisepticum</name>
    <dbReference type="NCBI Taxonomy" id="2096"/>
    <lineage>
        <taxon>Bacteria</taxon>
        <taxon>Bacillati</taxon>
        <taxon>Mycoplasmatota</taxon>
        <taxon>Mycoplasmoidales</taxon>
        <taxon>Mycoplasmoidaceae</taxon>
        <taxon>Mycoplasmoides</taxon>
    </lineage>
</organism>
<proteinExistence type="predicted"/>
<accession>A0A3B0P9W0</accession>
<reference evidence="2" key="1">
    <citation type="submission" date="2018-06" db="EMBL/GenBank/DDBJ databases">
        <authorList>
            <consortium name="Pathogen Informatics"/>
        </authorList>
    </citation>
    <scope>NUCLEOTIDE SEQUENCE [LARGE SCALE GENOMIC DNA]</scope>
    <source>
        <strain evidence="2">NCTC10115</strain>
    </source>
</reference>
<dbReference type="EMBL" id="LS991952">
    <property type="protein sequence ID" value="SYV93928.1"/>
    <property type="molecule type" value="Genomic_DNA"/>
</dbReference>
<protein>
    <submittedName>
        <fullName evidence="1">Uncharacterized protein</fullName>
    </submittedName>
</protein>
<sequence>MKIKKAFLKFIISSAFVSLALVTIPSYGIKSQVVSQNLDQINLTSDLDLKW</sequence>
<feature type="non-terminal residue" evidence="1">
    <location>
        <position position="51"/>
    </location>
</feature>
<evidence type="ECO:0000313" key="1">
    <source>
        <dbReference type="EMBL" id="SYV93928.1"/>
    </source>
</evidence>